<dbReference type="EMBL" id="MK962628">
    <property type="protein sequence ID" value="QDH83869.1"/>
    <property type="molecule type" value="Genomic_DNA"/>
</dbReference>
<feature type="region of interest" description="Disordered" evidence="1">
    <location>
        <begin position="560"/>
        <end position="608"/>
    </location>
</feature>
<evidence type="ECO:0000313" key="3">
    <source>
        <dbReference type="EMBL" id="QDH83869.1"/>
    </source>
</evidence>
<feature type="domain" description="Terminase large subunit ribonuclease H-like" evidence="2">
    <location>
        <begin position="375"/>
        <end position="497"/>
    </location>
</feature>
<feature type="compositionally biased region" description="Basic residues" evidence="1">
    <location>
        <begin position="595"/>
        <end position="608"/>
    </location>
</feature>
<organism evidence="3 4">
    <name type="scientific">Achromobacter phage vB_AxyP_19-32_Axy09</name>
    <dbReference type="NCBI Taxonomy" id="2591040"/>
    <lineage>
        <taxon>Viruses</taxon>
        <taxon>Duplodnaviria</taxon>
        <taxon>Heunggongvirae</taxon>
        <taxon>Uroviricota</taxon>
        <taxon>Caudoviricetes</taxon>
        <taxon>Autographivirales</taxon>
        <taxon>Autoscriptoviridae</taxon>
        <taxon>Axyvirus</taxon>
        <taxon>Axyvirus 1932Axy09</taxon>
    </lineage>
</organism>
<keyword evidence="4" id="KW-1185">Reference proteome</keyword>
<sequence>MDIATRFEHAVMVAEAFPSFPEFCRAGMQFLGFNLTLMQEDIAKYMQEGPRLRMVMAQRGEAKSTIAALYAVWRIVRDPRTNVLIVSAGGTQASQVATLVTRVIMHWDILEYLRPDRQAGDKTAGDEMDVHWSLKGVDKTPSVACVGITANLQGKRAHVLIPDDIETTKNGLTAGQRELLKTLSKEFSSICTHGDILYLGTPQTKDSIYNDLPGRGFDVRIWPGRYPTPTERENYGSRLAPFVALPLDFMPHLGTGGGLDGTRGQPADPGRYDEDALIEKETDQGPEGFQLQYMLDTSLSDAARAQLKLSDLVFADFESDMLPDMIIHRATPEYQIDLNDFYGPQFPGGQLTKIYRGLVPQTAKWVPRPEGTMVVDPAGGGGDELAYSITTSVGTLIHWLDCGGWRSGLTDDIGRKLADLCLEFNIKRIVVESNMGHGLFETNLTGIFVALYSNPDKSIQKHYEFLKDVGVVGEYATTQKERRIIDSTVGALQRHRIVVHKRVVESDKKYNQAYGAEARAIRSVFYQMANITTDRNSLPKDDRLDAAAGSFQTQRAALAADAEAEREAKRLEEVQQHMANPMGYSDTEWSQQQQRGRRGNARARRNRR</sequence>
<protein>
    <submittedName>
        <fullName evidence="3">Putative DNA packaging protein</fullName>
    </submittedName>
</protein>
<feature type="compositionally biased region" description="Basic and acidic residues" evidence="1">
    <location>
        <begin position="563"/>
        <end position="575"/>
    </location>
</feature>
<evidence type="ECO:0000313" key="4">
    <source>
        <dbReference type="Proteomes" id="UP000316962"/>
    </source>
</evidence>
<proteinExistence type="predicted"/>
<dbReference type="InterPro" id="IPR047987">
    <property type="entry name" value="Gp19-like_virus"/>
</dbReference>
<evidence type="ECO:0000256" key="1">
    <source>
        <dbReference type="SAM" id="MobiDB-lite"/>
    </source>
</evidence>
<dbReference type="Gene3D" id="3.40.50.300">
    <property type="entry name" value="P-loop containing nucleotide triphosphate hydrolases"/>
    <property type="match status" value="1"/>
</dbReference>
<dbReference type="Pfam" id="PF22530">
    <property type="entry name" value="Terminase-T7_RNaseH-like"/>
    <property type="match status" value="1"/>
</dbReference>
<dbReference type="NCBIfam" id="NF033889">
    <property type="entry name" value="termin_lrg_T7"/>
    <property type="match status" value="1"/>
</dbReference>
<dbReference type="Proteomes" id="UP000316962">
    <property type="component" value="Segment"/>
</dbReference>
<gene>
    <name evidence="3" type="ORF">Axy09_043</name>
</gene>
<evidence type="ECO:0000259" key="2">
    <source>
        <dbReference type="Pfam" id="PF22530"/>
    </source>
</evidence>
<name>A0A514CTR1_9CAUD</name>
<dbReference type="InterPro" id="IPR054762">
    <property type="entry name" value="Gp19_RNaseH-like"/>
</dbReference>
<accession>A0A514CTR1</accession>
<dbReference type="InterPro" id="IPR027417">
    <property type="entry name" value="P-loop_NTPase"/>
</dbReference>
<reference evidence="3 4" key="1">
    <citation type="submission" date="2019-05" db="EMBL/GenBank/DDBJ databases">
        <title>Complete genome sequence of sixteen phages from Abidjan, cote d'Ivoire, isolated on a single strain of Achromobacter xylosoxidans.</title>
        <authorList>
            <person name="Essoh C."/>
            <person name="Vernadet J.-P."/>
            <person name="Vergnaud G."/>
            <person name="Pourcel C."/>
        </authorList>
    </citation>
    <scope>NUCLEOTIDE SEQUENCE [LARGE SCALE GENOMIC DNA]</scope>
</reference>